<comment type="caution">
    <text evidence="3">The sequence shown here is derived from an EMBL/GenBank/DDBJ whole genome shotgun (WGS) entry which is preliminary data.</text>
</comment>
<protein>
    <submittedName>
        <fullName evidence="3">Uncharacterized protein</fullName>
    </submittedName>
</protein>
<dbReference type="Proteomes" id="UP000533476">
    <property type="component" value="Unassembled WGS sequence"/>
</dbReference>
<keyword evidence="4" id="KW-1185">Reference proteome</keyword>
<organism evidence="3 4">
    <name type="scientific">Sulfobacillus harzensis</name>
    <dbReference type="NCBI Taxonomy" id="2729629"/>
    <lineage>
        <taxon>Bacteria</taxon>
        <taxon>Bacillati</taxon>
        <taxon>Bacillota</taxon>
        <taxon>Clostridia</taxon>
        <taxon>Eubacteriales</taxon>
        <taxon>Clostridiales Family XVII. Incertae Sedis</taxon>
        <taxon>Sulfobacillus</taxon>
    </lineage>
</organism>
<proteinExistence type="predicted"/>
<name>A0A7Y0Q168_9FIRM</name>
<dbReference type="RefSeq" id="WP_169097518.1">
    <property type="nucleotide sequence ID" value="NZ_JABBVZ010000012.1"/>
</dbReference>
<gene>
    <name evidence="3" type="ORF">HIJ39_05460</name>
</gene>
<reference evidence="3 4" key="1">
    <citation type="submission" date="2020-04" db="EMBL/GenBank/DDBJ databases">
        <authorList>
            <person name="Zhang R."/>
            <person name="Schippers A."/>
        </authorList>
    </citation>
    <scope>NUCLEOTIDE SEQUENCE [LARGE SCALE GENOMIC DNA]</scope>
    <source>
        <strain evidence="3 4">DSM 109850</strain>
    </source>
</reference>
<sequence>MQKLFVVCGAAALVVLAGCGTSQASANHPTAQSTASPRSPSPKRPAPKTKDHKEPTGQKPTTPKVPANDTATTVTLLNGSHETVLSGPWPSWPASWDQPGQWSNGQTIPTVHGYAFGVPGTPAPQILPTVIPAGVSTHGLTAQVNQMGQIAAKAVIAQRLGSISAYATDWKTNVTQNTGPYAGQPAQVALAKDANQWFGPAAAHDAKIYAFKVMPVFAGGLLSSTPTFEVFIESVGNSDENKTPTIGAGAVVVTLQGNAITGMDWGQVAPTLNSPSVNYTPPAWWQSAENEIGQPAPHSLY</sequence>
<dbReference type="PROSITE" id="PS51257">
    <property type="entry name" value="PROKAR_LIPOPROTEIN"/>
    <property type="match status" value="1"/>
</dbReference>
<feature type="chain" id="PRO_5039694992" evidence="2">
    <location>
        <begin position="27"/>
        <end position="301"/>
    </location>
</feature>
<dbReference type="AlphaFoldDB" id="A0A7Y0Q168"/>
<accession>A0A7Y0Q168</accession>
<evidence type="ECO:0000313" key="3">
    <source>
        <dbReference type="EMBL" id="NMP21798.1"/>
    </source>
</evidence>
<evidence type="ECO:0000256" key="2">
    <source>
        <dbReference type="SAM" id="SignalP"/>
    </source>
</evidence>
<feature type="region of interest" description="Disordered" evidence="1">
    <location>
        <begin position="24"/>
        <end position="69"/>
    </location>
</feature>
<evidence type="ECO:0000313" key="4">
    <source>
        <dbReference type="Proteomes" id="UP000533476"/>
    </source>
</evidence>
<dbReference type="EMBL" id="JABBVZ010000012">
    <property type="protein sequence ID" value="NMP21798.1"/>
    <property type="molecule type" value="Genomic_DNA"/>
</dbReference>
<feature type="signal peptide" evidence="2">
    <location>
        <begin position="1"/>
        <end position="26"/>
    </location>
</feature>
<evidence type="ECO:0000256" key="1">
    <source>
        <dbReference type="SAM" id="MobiDB-lite"/>
    </source>
</evidence>
<keyword evidence="2" id="KW-0732">Signal</keyword>